<dbReference type="Proteomes" id="UP001635817">
    <property type="component" value="Unassembled WGS sequence"/>
</dbReference>
<comment type="caution">
    <text evidence="1">The sequence shown here is derived from an EMBL/GenBank/DDBJ whole genome shotgun (WGS) entry which is preliminary data.</text>
</comment>
<accession>A0ABW9LS04</accession>
<gene>
    <name evidence="1" type="ORF">ACK4CP_09735</name>
</gene>
<proteinExistence type="predicted"/>
<dbReference type="EMBL" id="JBKBDE010000002">
    <property type="protein sequence ID" value="MFN6550672.1"/>
    <property type="molecule type" value="Genomic_DNA"/>
</dbReference>
<evidence type="ECO:0000313" key="2">
    <source>
        <dbReference type="Proteomes" id="UP001635817"/>
    </source>
</evidence>
<sequence length="127" mass="13804">MTTPDGVELLIEWLYPLGEARSQRPAGAPLPMFVIRRIGGGDDGLTDQGVYSVHTLAGSEEEAQAEAMRAHYRILSLAPRFGGQQIVNGVYVDKVKTIEGPKPVDYINGVGRSVGTYRIELRFTDAG</sequence>
<evidence type="ECO:0000313" key="1">
    <source>
        <dbReference type="EMBL" id="MFN6550672.1"/>
    </source>
</evidence>
<dbReference type="RefSeq" id="WP_409549458.1">
    <property type="nucleotide sequence ID" value="NZ_JBKBDE010000002.1"/>
</dbReference>
<evidence type="ECO:0008006" key="3">
    <source>
        <dbReference type="Google" id="ProtNLM"/>
    </source>
</evidence>
<reference evidence="1 2" key="1">
    <citation type="submission" date="2024-12" db="EMBL/GenBank/DDBJ databases">
        <title>The coexistence of Mycolicibacterium septicum and Mycolicibacterium nivoides in clinical samples.</title>
        <authorList>
            <person name="Wang C."/>
            <person name="Feng Y."/>
            <person name="Zong Z."/>
        </authorList>
    </citation>
    <scope>NUCLEOTIDE SEQUENCE [LARGE SCALE GENOMIC DNA]</scope>
    <source>
        <strain evidence="1 2">120310</strain>
    </source>
</reference>
<organism evidence="1 2">
    <name type="scientific">Mycolicibacterium septicum</name>
    <dbReference type="NCBI Taxonomy" id="98668"/>
    <lineage>
        <taxon>Bacteria</taxon>
        <taxon>Bacillati</taxon>
        <taxon>Actinomycetota</taxon>
        <taxon>Actinomycetes</taxon>
        <taxon>Mycobacteriales</taxon>
        <taxon>Mycobacteriaceae</taxon>
        <taxon>Mycolicibacterium</taxon>
    </lineage>
</organism>
<protein>
    <recommendedName>
        <fullName evidence="3">DUF3168 domain-containing protein</fullName>
    </recommendedName>
</protein>
<keyword evidence="2" id="KW-1185">Reference proteome</keyword>
<name>A0ABW9LS04_9MYCO</name>